<feature type="transmembrane region" description="Helical" evidence="7">
    <location>
        <begin position="138"/>
        <end position="157"/>
    </location>
</feature>
<proteinExistence type="inferred from homology"/>
<dbReference type="Proteomes" id="UP000199708">
    <property type="component" value="Unassembled WGS sequence"/>
</dbReference>
<keyword evidence="3" id="KW-1003">Cell membrane</keyword>
<feature type="domain" description="Prepilin peptidase A24 N-terminal" evidence="9">
    <location>
        <begin position="9"/>
        <end position="88"/>
    </location>
</feature>
<evidence type="ECO:0000256" key="3">
    <source>
        <dbReference type="ARBA" id="ARBA00022475"/>
    </source>
</evidence>
<dbReference type="RefSeq" id="WP_090289909.1">
    <property type="nucleotide sequence ID" value="NZ_FNCK01000004.1"/>
</dbReference>
<dbReference type="GO" id="GO:0032259">
    <property type="term" value="P:methylation"/>
    <property type="evidence" value="ECO:0007669"/>
    <property type="project" value="UniProtKB-KW"/>
</dbReference>
<dbReference type="Pfam" id="PF06750">
    <property type="entry name" value="A24_N_bact"/>
    <property type="match status" value="1"/>
</dbReference>
<evidence type="ECO:0000259" key="9">
    <source>
        <dbReference type="Pfam" id="PF06750"/>
    </source>
</evidence>
<feature type="transmembrane region" description="Helical" evidence="7">
    <location>
        <begin position="78"/>
        <end position="104"/>
    </location>
</feature>
<evidence type="ECO:0000256" key="7">
    <source>
        <dbReference type="SAM" id="Phobius"/>
    </source>
</evidence>
<sequence length="222" mass="26227">MVYFFYFYLGSCMSSFTHCLSYSLIRKRFDYLTRSKCEHCKQNLFFWQLFPLLSYLFLKGRCYFCNIPISSDHFYIELYGGLCSLLLFSYSSLSSFSLAMYMIFMIMVSMDFLGRWVPDLLQIAFLLLGLLYNSQLEIISLQTFLIFCLFTFLVLLTEQAWLGGADLKFICISLLYIPFSFFPLYLFLASLFALFYAFISKDKIIPFIPYLIFSFILIYTCT</sequence>
<dbReference type="InterPro" id="IPR050882">
    <property type="entry name" value="Prepilin_peptidase/N-MTase"/>
</dbReference>
<gene>
    <name evidence="10" type="ORF">SAMN05421791_104244</name>
</gene>
<keyword evidence="5 7" id="KW-1133">Transmembrane helix</keyword>
<dbReference type="InterPro" id="IPR000045">
    <property type="entry name" value="Prepilin_IV_endopep_pep"/>
</dbReference>
<accession>A0A1G7T0X9</accession>
<feature type="transmembrane region" description="Helical" evidence="7">
    <location>
        <begin position="204"/>
        <end position="221"/>
    </location>
</feature>
<evidence type="ECO:0000256" key="2">
    <source>
        <dbReference type="ARBA" id="ARBA00005801"/>
    </source>
</evidence>
<evidence type="ECO:0000313" key="11">
    <source>
        <dbReference type="Proteomes" id="UP000199708"/>
    </source>
</evidence>
<feature type="transmembrane region" description="Helical" evidence="7">
    <location>
        <begin position="169"/>
        <end position="198"/>
    </location>
</feature>
<dbReference type="AlphaFoldDB" id="A0A1G7T0X9"/>
<feature type="transmembrane region" description="Helical" evidence="7">
    <location>
        <begin position="6"/>
        <end position="25"/>
    </location>
</feature>
<dbReference type="GO" id="GO:0004190">
    <property type="term" value="F:aspartic-type endopeptidase activity"/>
    <property type="evidence" value="ECO:0007669"/>
    <property type="project" value="InterPro"/>
</dbReference>
<dbReference type="OrthoDB" id="9789291at2"/>
<evidence type="ECO:0000259" key="8">
    <source>
        <dbReference type="Pfam" id="PF01478"/>
    </source>
</evidence>
<keyword evidence="11" id="KW-1185">Reference proteome</keyword>
<dbReference type="Gene3D" id="1.20.120.1220">
    <property type="match status" value="1"/>
</dbReference>
<keyword evidence="6 7" id="KW-0472">Membrane</keyword>
<evidence type="ECO:0000256" key="1">
    <source>
        <dbReference type="ARBA" id="ARBA00004651"/>
    </source>
</evidence>
<organism evidence="10 11">
    <name type="scientific">Facklamia miroungae</name>
    <dbReference type="NCBI Taxonomy" id="120956"/>
    <lineage>
        <taxon>Bacteria</taxon>
        <taxon>Bacillati</taxon>
        <taxon>Bacillota</taxon>
        <taxon>Bacilli</taxon>
        <taxon>Lactobacillales</taxon>
        <taxon>Aerococcaceae</taxon>
        <taxon>Facklamia</taxon>
    </lineage>
</organism>
<evidence type="ECO:0000256" key="4">
    <source>
        <dbReference type="ARBA" id="ARBA00022692"/>
    </source>
</evidence>
<evidence type="ECO:0000256" key="5">
    <source>
        <dbReference type="ARBA" id="ARBA00022989"/>
    </source>
</evidence>
<dbReference type="STRING" id="120956.SAMN05421791_104244"/>
<comment type="subcellular location">
    <subcellularLocation>
        <location evidence="1">Cell membrane</location>
        <topology evidence="1">Multi-pass membrane protein</topology>
    </subcellularLocation>
</comment>
<dbReference type="GO" id="GO:0006465">
    <property type="term" value="P:signal peptide processing"/>
    <property type="evidence" value="ECO:0007669"/>
    <property type="project" value="TreeGrafter"/>
</dbReference>
<dbReference type="Pfam" id="PF01478">
    <property type="entry name" value="Peptidase_A24"/>
    <property type="match status" value="1"/>
</dbReference>
<dbReference type="EMBL" id="FNCK01000004">
    <property type="protein sequence ID" value="SDG28977.1"/>
    <property type="molecule type" value="Genomic_DNA"/>
</dbReference>
<comment type="similarity">
    <text evidence="2">Belongs to the peptidase A24 family.</text>
</comment>
<dbReference type="PANTHER" id="PTHR30487">
    <property type="entry name" value="TYPE 4 PREPILIN-LIKE PROTEINS LEADER PEPTIDE-PROCESSING ENZYME"/>
    <property type="match status" value="1"/>
</dbReference>
<keyword evidence="4 7" id="KW-0812">Transmembrane</keyword>
<name>A0A1G7T0X9_9LACT</name>
<dbReference type="GO" id="GO:0008168">
    <property type="term" value="F:methyltransferase activity"/>
    <property type="evidence" value="ECO:0007669"/>
    <property type="project" value="UniProtKB-KW"/>
</dbReference>
<reference evidence="10 11" key="1">
    <citation type="submission" date="2016-10" db="EMBL/GenBank/DDBJ databases">
        <authorList>
            <person name="de Groot N.N."/>
        </authorList>
    </citation>
    <scope>NUCLEOTIDE SEQUENCE [LARGE SCALE GENOMIC DNA]</scope>
    <source>
        <strain evidence="10 11">ATCC BAA-466</strain>
    </source>
</reference>
<evidence type="ECO:0000313" key="10">
    <source>
        <dbReference type="EMBL" id="SDG28977.1"/>
    </source>
</evidence>
<keyword evidence="10" id="KW-0808">Transferase</keyword>
<evidence type="ECO:0000256" key="6">
    <source>
        <dbReference type="ARBA" id="ARBA00023136"/>
    </source>
</evidence>
<keyword evidence="10" id="KW-0489">Methyltransferase</keyword>
<feature type="transmembrane region" description="Helical" evidence="7">
    <location>
        <begin position="116"/>
        <end position="132"/>
    </location>
</feature>
<dbReference type="GO" id="GO:0005886">
    <property type="term" value="C:plasma membrane"/>
    <property type="evidence" value="ECO:0007669"/>
    <property type="project" value="UniProtKB-SubCell"/>
</dbReference>
<protein>
    <submittedName>
        <fullName evidence="10">Leader peptidase (Prepilin peptidase) / N-methyltransferase/leader peptidase (Prepilin peptidase) / N-methyltransferase</fullName>
    </submittedName>
</protein>
<dbReference type="PANTHER" id="PTHR30487:SF0">
    <property type="entry name" value="PREPILIN LEADER PEPTIDASE_N-METHYLTRANSFERASE-RELATED"/>
    <property type="match status" value="1"/>
</dbReference>
<dbReference type="InterPro" id="IPR010627">
    <property type="entry name" value="Prepilin_pept_A24_N"/>
</dbReference>
<feature type="domain" description="Prepilin type IV endopeptidase peptidase" evidence="8">
    <location>
        <begin position="100"/>
        <end position="197"/>
    </location>
</feature>